<dbReference type="Gene3D" id="3.20.20.80">
    <property type="entry name" value="Glycosidases"/>
    <property type="match status" value="1"/>
</dbReference>
<dbReference type="GO" id="GO:0005987">
    <property type="term" value="P:sucrose catabolic process"/>
    <property type="evidence" value="ECO:0007669"/>
    <property type="project" value="TreeGrafter"/>
</dbReference>
<dbReference type="InterPro" id="IPR045857">
    <property type="entry name" value="O16G_dom_2"/>
</dbReference>
<gene>
    <name evidence="6" type="ORF">GGP41_002675</name>
</gene>
<dbReference type="Gene3D" id="3.90.400.10">
    <property type="entry name" value="Oligo-1,6-glucosidase, Domain 2"/>
    <property type="match status" value="1"/>
</dbReference>
<dbReference type="InterPro" id="IPR013780">
    <property type="entry name" value="Glyco_hydro_b"/>
</dbReference>
<dbReference type="FunFam" id="3.20.20.80:FF:000087">
    <property type="entry name" value="Oligo-1,6-glucosidase IMA1"/>
    <property type="match status" value="1"/>
</dbReference>
<dbReference type="Proteomes" id="UP000624244">
    <property type="component" value="Unassembled WGS sequence"/>
</dbReference>
<dbReference type="InterPro" id="IPR017853">
    <property type="entry name" value="GH"/>
</dbReference>
<dbReference type="FunFam" id="3.20.20.80:FF:000064">
    <property type="entry name" value="Oligo-1,6-glucosidase"/>
    <property type="match status" value="1"/>
</dbReference>
<evidence type="ECO:0000259" key="5">
    <source>
        <dbReference type="SMART" id="SM00642"/>
    </source>
</evidence>
<dbReference type="InterPro" id="IPR006047">
    <property type="entry name" value="GH13_cat_dom"/>
</dbReference>
<evidence type="ECO:0000313" key="7">
    <source>
        <dbReference type="Proteomes" id="UP000624244"/>
    </source>
</evidence>
<comment type="caution">
    <text evidence="6">The sequence shown here is derived from an EMBL/GenBank/DDBJ whole genome shotgun (WGS) entry which is preliminary data.</text>
</comment>
<dbReference type="Gene3D" id="2.60.40.1180">
    <property type="entry name" value="Golgi alpha-mannosidase II"/>
    <property type="match status" value="1"/>
</dbReference>
<accession>A0A8H5ZMH4</accession>
<keyword evidence="2" id="KW-0378">Hydrolase</keyword>
<keyword evidence="3" id="KW-0326">Glycosidase</keyword>
<dbReference type="GO" id="GO:0004556">
    <property type="term" value="F:alpha-amylase activity"/>
    <property type="evidence" value="ECO:0007669"/>
    <property type="project" value="TreeGrafter"/>
</dbReference>
<dbReference type="GO" id="GO:0033934">
    <property type="term" value="F:glucan 1,4-alpha-maltotriohydrolase activity"/>
    <property type="evidence" value="ECO:0007669"/>
    <property type="project" value="TreeGrafter"/>
</dbReference>
<protein>
    <recommendedName>
        <fullName evidence="5">Glycosyl hydrolase family 13 catalytic domain-containing protein</fullName>
    </recommendedName>
</protein>
<name>A0A8H5ZMH4_COCSA</name>
<dbReference type="SUPFAM" id="SSF51445">
    <property type="entry name" value="(Trans)glycosidases"/>
    <property type="match status" value="1"/>
</dbReference>
<dbReference type="GO" id="GO:0000025">
    <property type="term" value="P:maltose catabolic process"/>
    <property type="evidence" value="ECO:0007669"/>
    <property type="project" value="TreeGrafter"/>
</dbReference>
<dbReference type="GO" id="GO:0004575">
    <property type="term" value="F:sucrose alpha-glucosidase activity"/>
    <property type="evidence" value="ECO:0007669"/>
    <property type="project" value="TreeGrafter"/>
</dbReference>
<dbReference type="AlphaFoldDB" id="A0A8H5ZMH4"/>
<feature type="domain" description="Glycosyl hydrolase family 13 catalytic" evidence="5">
    <location>
        <begin position="16"/>
        <end position="436"/>
    </location>
</feature>
<evidence type="ECO:0000256" key="4">
    <source>
        <dbReference type="ARBA" id="ARBA00026248"/>
    </source>
</evidence>
<evidence type="ECO:0000313" key="6">
    <source>
        <dbReference type="EMBL" id="KAF5850453.1"/>
    </source>
</evidence>
<dbReference type="PANTHER" id="PTHR10357">
    <property type="entry name" value="ALPHA-AMYLASE FAMILY MEMBER"/>
    <property type="match status" value="1"/>
</dbReference>
<proteinExistence type="inferred from homology"/>
<dbReference type="Pfam" id="PF00128">
    <property type="entry name" value="Alpha-amylase"/>
    <property type="match status" value="1"/>
</dbReference>
<dbReference type="GO" id="GO:0004574">
    <property type="term" value="F:oligo-1,6-glucosidase activity"/>
    <property type="evidence" value="ECO:0007669"/>
    <property type="project" value="TreeGrafter"/>
</dbReference>
<dbReference type="SMART" id="SM00642">
    <property type="entry name" value="Aamy"/>
    <property type="match status" value="1"/>
</dbReference>
<evidence type="ECO:0000256" key="1">
    <source>
        <dbReference type="ARBA" id="ARBA00008061"/>
    </source>
</evidence>
<keyword evidence="4" id="KW-0462">Maltose metabolism</keyword>
<sequence length="700" mass="80601">MTITPRPWWKDAVVYQIYPASFKDSNGDGIGDLNGIISELDYIRSIGVDVIWVCPMYDSPQVDMGYDIRNYEDVYRPYGTVQDMQRLIDETHSRGMKIILDLVINHTSDQHQWFQESRSSKDNPKRDWYIWRPARYVDGVRKPPNNWVSNFTGSVWEWDERTQEYYLHLFCPEQPDLNWENPETRKAIYESAMEFWLKRGVDGFRVDTVNMYSKGDMRDAPITDPGSEWQFAGYQYCNGPRMDEFLGEMNQILEKYDAMTVGECPHTLDINRVHQYVSAKEKRLSMVFQFDVVDVGQGPYKFQTTPKNWTLPEFKRAIARTQDLIQHPSDSWTTAFLENHDQARSITRFTSDAPQHRVAGGKMLALMLSALSGTLFIYQGQEIGMTNFPKSWDMSEYKDVESSNYYKMVAKRTNNDVDALAAAHKSLQHLARDHSRVPMSWSTAPYNGFSPLDAKDKPWMRPLEDADICNAKAQQNDKTSVLGFWKRMLQLRKEHKDLLVFGQYDDLDVDNKQFYIFTKTWQGRRALCICNFTDESKQLVLPESVAAQKMQLLVSSRQDEGVEEKTLAPYEGRVYLYCSLGCWRLKHSMPVCHELESPGRLGLCDLVPRVTWHNGTSAVIVVAAAVVAATGGTMHIEGQIRRASITQDLWEHCLQPLQLLEQDTTAGVVEMRDEQDKVEDEEKVVDAQCCLVECGGGHMD</sequence>
<dbReference type="FunFam" id="2.60.40.1180:FF:000007">
    <property type="entry name" value="Sucrose isomerase"/>
    <property type="match status" value="1"/>
</dbReference>
<dbReference type="CDD" id="cd11333">
    <property type="entry name" value="AmyAc_SI_OligoGlu_DGase"/>
    <property type="match status" value="1"/>
</dbReference>
<reference evidence="6" key="1">
    <citation type="submission" date="2019-11" db="EMBL/GenBank/DDBJ databases">
        <title>Bipolaris sorokiniana Genome sequencing.</title>
        <authorList>
            <person name="Wang H."/>
        </authorList>
    </citation>
    <scope>NUCLEOTIDE SEQUENCE</scope>
</reference>
<comment type="similarity">
    <text evidence="1">Belongs to the glycosyl hydrolase 13 family.</text>
</comment>
<dbReference type="SUPFAM" id="SSF51011">
    <property type="entry name" value="Glycosyl hydrolase domain"/>
    <property type="match status" value="1"/>
</dbReference>
<dbReference type="PANTHER" id="PTHR10357:SF179">
    <property type="entry name" value="NEUTRAL AND BASIC AMINO ACID TRANSPORT PROTEIN RBAT"/>
    <property type="match status" value="1"/>
</dbReference>
<evidence type="ECO:0000256" key="2">
    <source>
        <dbReference type="ARBA" id="ARBA00022801"/>
    </source>
</evidence>
<organism evidence="6 7">
    <name type="scientific">Cochliobolus sativus</name>
    <name type="common">Common root rot and spot blotch fungus</name>
    <name type="synonym">Bipolaris sorokiniana</name>
    <dbReference type="NCBI Taxonomy" id="45130"/>
    <lineage>
        <taxon>Eukaryota</taxon>
        <taxon>Fungi</taxon>
        <taxon>Dikarya</taxon>
        <taxon>Ascomycota</taxon>
        <taxon>Pezizomycotina</taxon>
        <taxon>Dothideomycetes</taxon>
        <taxon>Pleosporomycetidae</taxon>
        <taxon>Pleosporales</taxon>
        <taxon>Pleosporineae</taxon>
        <taxon>Pleosporaceae</taxon>
        <taxon>Bipolaris</taxon>
    </lineage>
</organism>
<evidence type="ECO:0000256" key="3">
    <source>
        <dbReference type="ARBA" id="ARBA00023295"/>
    </source>
</evidence>
<dbReference type="EMBL" id="WNKQ01000007">
    <property type="protein sequence ID" value="KAF5850453.1"/>
    <property type="molecule type" value="Genomic_DNA"/>
</dbReference>
<dbReference type="FunFam" id="3.90.400.10:FF:000004">
    <property type="entry name" value="Oligo-1,6-glucosidase"/>
    <property type="match status" value="1"/>
</dbReference>